<evidence type="ECO:0000256" key="7">
    <source>
        <dbReference type="ARBA" id="ARBA00023242"/>
    </source>
</evidence>
<dbReference type="CDD" id="cd12148">
    <property type="entry name" value="fungal_TF_MHR"/>
    <property type="match status" value="1"/>
</dbReference>
<dbReference type="SUPFAM" id="SSF57701">
    <property type="entry name" value="Zn2/Cys6 DNA-binding domain"/>
    <property type="match status" value="1"/>
</dbReference>
<feature type="domain" description="Zn(2)-C6 fungal-type" evidence="10">
    <location>
        <begin position="121"/>
        <end position="155"/>
    </location>
</feature>
<feature type="non-terminal residue" evidence="11">
    <location>
        <position position="1"/>
    </location>
</feature>
<comment type="caution">
    <text evidence="11">The sequence shown here is derived from an EMBL/GenBank/DDBJ whole genome shotgun (WGS) entry which is preliminary data.</text>
</comment>
<feature type="compositionally biased region" description="Low complexity" evidence="9">
    <location>
        <begin position="68"/>
        <end position="78"/>
    </location>
</feature>
<evidence type="ECO:0000256" key="1">
    <source>
        <dbReference type="ARBA" id="ARBA00004123"/>
    </source>
</evidence>
<name>A0A4S9VRC9_AURPU</name>
<dbReference type="GO" id="GO:0008270">
    <property type="term" value="F:zinc ion binding"/>
    <property type="evidence" value="ECO:0007669"/>
    <property type="project" value="InterPro"/>
</dbReference>
<dbReference type="PROSITE" id="PS50048">
    <property type="entry name" value="ZN2_CY6_FUNGAL_2"/>
    <property type="match status" value="1"/>
</dbReference>
<reference evidence="11 12" key="1">
    <citation type="submission" date="2018-10" db="EMBL/GenBank/DDBJ databases">
        <title>Fifty Aureobasidium pullulans genomes reveal a recombining polyextremotolerant generalist.</title>
        <authorList>
            <person name="Gostincar C."/>
            <person name="Turk M."/>
            <person name="Zajc J."/>
            <person name="Gunde-Cimerman N."/>
        </authorList>
    </citation>
    <scope>NUCLEOTIDE SEQUENCE [LARGE SCALE GENOMIC DNA]</scope>
    <source>
        <strain evidence="11 12">EXF-1645</strain>
    </source>
</reference>
<feature type="compositionally biased region" description="Polar residues" evidence="9">
    <location>
        <begin position="49"/>
        <end position="58"/>
    </location>
</feature>
<evidence type="ECO:0000256" key="9">
    <source>
        <dbReference type="SAM" id="MobiDB-lite"/>
    </source>
</evidence>
<keyword evidence="4" id="KW-0805">Transcription regulation</keyword>
<dbReference type="GO" id="GO:0000976">
    <property type="term" value="F:transcription cis-regulatory region binding"/>
    <property type="evidence" value="ECO:0007669"/>
    <property type="project" value="TreeGrafter"/>
</dbReference>
<dbReference type="Gene3D" id="4.10.240.10">
    <property type="entry name" value="Zn(2)-C6 fungal-type DNA-binding domain"/>
    <property type="match status" value="1"/>
</dbReference>
<dbReference type="PANTHER" id="PTHR31845">
    <property type="entry name" value="FINGER DOMAIN PROTEIN, PUTATIVE-RELATED"/>
    <property type="match status" value="1"/>
</dbReference>
<dbReference type="GO" id="GO:0006351">
    <property type="term" value="P:DNA-templated transcription"/>
    <property type="evidence" value="ECO:0007669"/>
    <property type="project" value="InterPro"/>
</dbReference>
<evidence type="ECO:0000256" key="5">
    <source>
        <dbReference type="ARBA" id="ARBA00023125"/>
    </source>
</evidence>
<dbReference type="AlphaFoldDB" id="A0A4S9VRC9"/>
<evidence type="ECO:0000256" key="4">
    <source>
        <dbReference type="ARBA" id="ARBA00023015"/>
    </source>
</evidence>
<dbReference type="GO" id="GO:0005634">
    <property type="term" value="C:nucleus"/>
    <property type="evidence" value="ECO:0007669"/>
    <property type="project" value="UniProtKB-SubCell"/>
</dbReference>
<feature type="region of interest" description="Disordered" evidence="9">
    <location>
        <begin position="49"/>
        <end position="116"/>
    </location>
</feature>
<accession>A0A4S9VRC9</accession>
<evidence type="ECO:0000313" key="12">
    <source>
        <dbReference type="Proteomes" id="UP000308724"/>
    </source>
</evidence>
<dbReference type="GO" id="GO:0001216">
    <property type="term" value="F:DNA-binding transcription activator activity"/>
    <property type="evidence" value="ECO:0007669"/>
    <property type="project" value="UniProtKB-ARBA"/>
</dbReference>
<keyword evidence="6" id="KW-0804">Transcription</keyword>
<evidence type="ECO:0000256" key="3">
    <source>
        <dbReference type="ARBA" id="ARBA00022833"/>
    </source>
</evidence>
<keyword evidence="7" id="KW-0539">Nucleus</keyword>
<dbReference type="InterPro" id="IPR036864">
    <property type="entry name" value="Zn2-C6_fun-type_DNA-bd_sf"/>
</dbReference>
<dbReference type="FunFam" id="4.10.240.10:FF:000003">
    <property type="entry name" value="C6 transcription factor (Leu3)"/>
    <property type="match status" value="1"/>
</dbReference>
<dbReference type="Proteomes" id="UP000308724">
    <property type="component" value="Unassembled WGS sequence"/>
</dbReference>
<dbReference type="PANTHER" id="PTHR31845:SF21">
    <property type="entry name" value="REGULATORY PROTEIN LEU3"/>
    <property type="match status" value="1"/>
</dbReference>
<proteinExistence type="predicted"/>
<feature type="region of interest" description="Disordered" evidence="9">
    <location>
        <begin position="700"/>
        <end position="721"/>
    </location>
</feature>
<evidence type="ECO:0000256" key="6">
    <source>
        <dbReference type="ARBA" id="ARBA00023163"/>
    </source>
</evidence>
<protein>
    <recommendedName>
        <fullName evidence="10">Zn(2)-C6 fungal-type domain-containing protein</fullName>
    </recommendedName>
</protein>
<evidence type="ECO:0000256" key="2">
    <source>
        <dbReference type="ARBA" id="ARBA00022723"/>
    </source>
</evidence>
<dbReference type="InterPro" id="IPR051089">
    <property type="entry name" value="prtT"/>
</dbReference>
<feature type="coiled-coil region" evidence="8">
    <location>
        <begin position="161"/>
        <end position="188"/>
    </location>
</feature>
<keyword evidence="8" id="KW-0175">Coiled coil</keyword>
<dbReference type="EMBL" id="QZBZ01000341">
    <property type="protein sequence ID" value="TIA30632.1"/>
    <property type="molecule type" value="Genomic_DNA"/>
</dbReference>
<dbReference type="InterPro" id="IPR007219">
    <property type="entry name" value="XnlR_reg_dom"/>
</dbReference>
<dbReference type="CDD" id="cd00067">
    <property type="entry name" value="GAL4"/>
    <property type="match status" value="1"/>
</dbReference>
<evidence type="ECO:0000256" key="8">
    <source>
        <dbReference type="SAM" id="Coils"/>
    </source>
</evidence>
<evidence type="ECO:0000259" key="10">
    <source>
        <dbReference type="PROSITE" id="PS50048"/>
    </source>
</evidence>
<dbReference type="Pfam" id="PF00172">
    <property type="entry name" value="Zn_clus"/>
    <property type="match status" value="1"/>
</dbReference>
<dbReference type="PROSITE" id="PS00463">
    <property type="entry name" value="ZN2_CY6_FUNGAL_1"/>
    <property type="match status" value="1"/>
</dbReference>
<keyword evidence="2" id="KW-0479">Metal-binding</keyword>
<organism evidence="11 12">
    <name type="scientific">Aureobasidium pullulans</name>
    <name type="common">Black yeast</name>
    <name type="synonym">Pullularia pullulans</name>
    <dbReference type="NCBI Taxonomy" id="5580"/>
    <lineage>
        <taxon>Eukaryota</taxon>
        <taxon>Fungi</taxon>
        <taxon>Dikarya</taxon>
        <taxon>Ascomycota</taxon>
        <taxon>Pezizomycotina</taxon>
        <taxon>Dothideomycetes</taxon>
        <taxon>Dothideomycetidae</taxon>
        <taxon>Dothideales</taxon>
        <taxon>Saccotheciaceae</taxon>
        <taxon>Aureobasidium</taxon>
    </lineage>
</organism>
<evidence type="ECO:0000313" key="11">
    <source>
        <dbReference type="EMBL" id="TIA30632.1"/>
    </source>
</evidence>
<sequence>SKPNSESRRNREYYTTKVSTLCGIGVPTCNSSVLIRVIMAWPGSADFSGLQQSPTSTPFGGDVPPSLQQVQQQQQQQQLTPTSSSTAGPPRKRKKSEIQDDQSPQADASGGLAKAHPVKRACNQCRQQKLRCNIQTEPEFQPCGRCIKHNLTCAIDPGFKRQEKRQRHAEMERELESLKAENANLRMGMARGGLSNTADPLQPPTFPPQPPYVNPNNPFPGPNEAAASRSLLDLAQGIDYPTREPTLHTLGRVTLSENEVMDLVGIYFARYHPYLPLLSPDTPYTAFFSMSPLLHWTILTIAMRRYDGRPGLLQELRQSFTDLMWTTIASVPQSYHVVKALVLICTWPMPSSSTSHDPSMMLCGTMVQLAMQFGLHRPSHAQDFSRNRIELRDEDIQDRMHTWVACNLIAQNTSTGYGMPQISRWNWYTHGLHLDRISGAFRNRIQIERFVDKVTRTLYIMQRDEFVGGDEAHRSLLIDTLGREYEELETSIRANHASHIDLLHAQIAALHLRLTAFFGSPSAPTYKSDLSALYIAASTLLKSFLALPPNVGVHTPGGEHLSGPYQCFATNYMMQMVLAAGFTLMKLLNSFFSNKVDVTSGRNLFLQTVAALRNISVVPNDLPQRLAEVLAQLWQANGGGSTNKLFPDSPNFISDPEHSLQLKVRCRMSMSLLYDSVWRWKDHVGAGASKNLDRAIQHPTIPTAIPNNDTSDALPPSTMAPDQDLTLSGLENWENLNFAANAPFDSLGWALDGFLDMPEGFMA</sequence>
<keyword evidence="5" id="KW-0238">DNA-binding</keyword>
<dbReference type="Pfam" id="PF04082">
    <property type="entry name" value="Fungal_trans"/>
    <property type="match status" value="1"/>
</dbReference>
<keyword evidence="3" id="KW-0862">Zinc</keyword>
<gene>
    <name evidence="11" type="ORF">D6C78_09464</name>
</gene>
<dbReference type="GO" id="GO:0000981">
    <property type="term" value="F:DNA-binding transcription factor activity, RNA polymerase II-specific"/>
    <property type="evidence" value="ECO:0007669"/>
    <property type="project" value="InterPro"/>
</dbReference>
<dbReference type="SMART" id="SM00066">
    <property type="entry name" value="GAL4"/>
    <property type="match status" value="1"/>
</dbReference>
<dbReference type="InterPro" id="IPR001138">
    <property type="entry name" value="Zn2Cys6_DnaBD"/>
</dbReference>
<comment type="subcellular location">
    <subcellularLocation>
        <location evidence="1">Nucleus</location>
    </subcellularLocation>
</comment>